<reference evidence="2" key="2">
    <citation type="submission" date="2021-04" db="EMBL/GenBank/DDBJ databases">
        <authorList>
            <person name="Gilroy R."/>
        </authorList>
    </citation>
    <scope>NUCLEOTIDE SEQUENCE</scope>
    <source>
        <strain evidence="2">CHK172-16539</strain>
    </source>
</reference>
<dbReference type="AlphaFoldDB" id="A0A9D2F8T0"/>
<feature type="non-terminal residue" evidence="2">
    <location>
        <position position="1"/>
    </location>
</feature>
<dbReference type="SUPFAM" id="SSF52540">
    <property type="entry name" value="P-loop containing nucleoside triphosphate hydrolases"/>
    <property type="match status" value="1"/>
</dbReference>
<dbReference type="EMBL" id="DXBN01000218">
    <property type="protein sequence ID" value="HIZ54156.1"/>
    <property type="molecule type" value="Genomic_DNA"/>
</dbReference>
<accession>A0A9D2F8T0</accession>
<dbReference type="Pfam" id="PF13538">
    <property type="entry name" value="UvrD_C_2"/>
    <property type="match status" value="1"/>
</dbReference>
<evidence type="ECO:0000313" key="2">
    <source>
        <dbReference type="EMBL" id="HIZ54156.1"/>
    </source>
</evidence>
<sequence>IIPAYLAKGLEFDSVFAWNIGENFSTHHDQLVLYTIATRAMHELTLLVPAVQSPLFALTAANTYQ</sequence>
<comment type="caution">
    <text evidence="2">The sequence shown here is derived from an EMBL/GenBank/DDBJ whole genome shotgun (WGS) entry which is preliminary data.</text>
</comment>
<dbReference type="Proteomes" id="UP000824063">
    <property type="component" value="Unassembled WGS sequence"/>
</dbReference>
<protein>
    <recommendedName>
        <fullName evidence="1">UvrD-like helicase C-terminal domain-containing protein</fullName>
    </recommendedName>
</protein>
<gene>
    <name evidence="2" type="ORF">IAA20_09460</name>
</gene>
<evidence type="ECO:0000313" key="3">
    <source>
        <dbReference type="Proteomes" id="UP000824063"/>
    </source>
</evidence>
<dbReference type="InterPro" id="IPR027785">
    <property type="entry name" value="UvrD-like_helicase_C"/>
</dbReference>
<dbReference type="Gene3D" id="3.40.50.300">
    <property type="entry name" value="P-loop containing nucleotide triphosphate hydrolases"/>
    <property type="match status" value="1"/>
</dbReference>
<proteinExistence type="predicted"/>
<reference evidence="2" key="1">
    <citation type="journal article" date="2021" name="PeerJ">
        <title>Extensive microbial diversity within the chicken gut microbiome revealed by metagenomics and culture.</title>
        <authorList>
            <person name="Gilroy R."/>
            <person name="Ravi A."/>
            <person name="Getino M."/>
            <person name="Pursley I."/>
            <person name="Horton D.L."/>
            <person name="Alikhan N.F."/>
            <person name="Baker D."/>
            <person name="Gharbi K."/>
            <person name="Hall N."/>
            <person name="Watson M."/>
            <person name="Adriaenssens E.M."/>
            <person name="Foster-Nyarko E."/>
            <person name="Jarju S."/>
            <person name="Secka A."/>
            <person name="Antonio M."/>
            <person name="Oren A."/>
            <person name="Chaudhuri R.R."/>
            <person name="La Ragione R."/>
            <person name="Hildebrand F."/>
            <person name="Pallen M.J."/>
        </authorList>
    </citation>
    <scope>NUCLEOTIDE SEQUENCE</scope>
    <source>
        <strain evidence="2">CHK172-16539</strain>
    </source>
</reference>
<dbReference type="InterPro" id="IPR027417">
    <property type="entry name" value="P-loop_NTPase"/>
</dbReference>
<evidence type="ECO:0000259" key="1">
    <source>
        <dbReference type="Pfam" id="PF13538"/>
    </source>
</evidence>
<feature type="domain" description="UvrD-like helicase C-terminal" evidence="1">
    <location>
        <begin position="5"/>
        <end position="46"/>
    </location>
</feature>
<organism evidence="2 3">
    <name type="scientific">Candidatus Enterococcus avicola</name>
    <dbReference type="NCBI Taxonomy" id="2838561"/>
    <lineage>
        <taxon>Bacteria</taxon>
        <taxon>Bacillati</taxon>
        <taxon>Bacillota</taxon>
        <taxon>Bacilli</taxon>
        <taxon>Lactobacillales</taxon>
        <taxon>Enterococcaceae</taxon>
        <taxon>Enterococcus</taxon>
    </lineage>
</organism>
<name>A0A9D2F8T0_9ENTE</name>